<keyword evidence="1" id="KW-0732">Signal</keyword>
<accession>A0ABV1DY24</accession>
<evidence type="ECO:0000313" key="2">
    <source>
        <dbReference type="EMBL" id="MEQ2439945.1"/>
    </source>
</evidence>
<comment type="caution">
    <text evidence="2">The sequence shown here is derived from an EMBL/GenBank/DDBJ whole genome shotgun (WGS) entry which is preliminary data.</text>
</comment>
<evidence type="ECO:0008006" key="4">
    <source>
        <dbReference type="Google" id="ProtNLM"/>
    </source>
</evidence>
<evidence type="ECO:0000256" key="1">
    <source>
        <dbReference type="SAM" id="SignalP"/>
    </source>
</evidence>
<protein>
    <recommendedName>
        <fullName evidence="4">SipW-cognate class signal peptide</fullName>
    </recommendedName>
</protein>
<evidence type="ECO:0000313" key="3">
    <source>
        <dbReference type="Proteomes" id="UP001489509"/>
    </source>
</evidence>
<reference evidence="2 3" key="1">
    <citation type="submission" date="2024-03" db="EMBL/GenBank/DDBJ databases">
        <title>Human intestinal bacterial collection.</title>
        <authorList>
            <person name="Pauvert C."/>
            <person name="Hitch T.C.A."/>
            <person name="Clavel T."/>
        </authorList>
    </citation>
    <scope>NUCLEOTIDE SEQUENCE [LARGE SCALE GENOMIC DNA]</scope>
    <source>
        <strain evidence="2 3">CLA-JM-H44</strain>
    </source>
</reference>
<gene>
    <name evidence="2" type="ORF">WMO26_03780</name>
</gene>
<proteinExistence type="predicted"/>
<name>A0ABV1DY24_9FIRM</name>
<dbReference type="EMBL" id="JBBMFD010000004">
    <property type="protein sequence ID" value="MEQ2439945.1"/>
    <property type="molecule type" value="Genomic_DNA"/>
</dbReference>
<keyword evidence="3" id="KW-1185">Reference proteome</keyword>
<organism evidence="2 3">
    <name type="scientific">Solibaculum intestinale</name>
    <dbReference type="NCBI Taxonomy" id="3133165"/>
    <lineage>
        <taxon>Bacteria</taxon>
        <taxon>Bacillati</taxon>
        <taxon>Bacillota</taxon>
        <taxon>Clostridia</taxon>
        <taxon>Eubacteriales</taxon>
        <taxon>Oscillospiraceae</taxon>
        <taxon>Solibaculum</taxon>
    </lineage>
</organism>
<feature type="signal peptide" evidence="1">
    <location>
        <begin position="1"/>
        <end position="25"/>
    </location>
</feature>
<feature type="chain" id="PRO_5046317808" description="SipW-cognate class signal peptide" evidence="1">
    <location>
        <begin position="26"/>
        <end position="176"/>
    </location>
</feature>
<sequence>MKKNILIPVLALALVLCCVVGGSLAWLVDQTDPVKNTFTVGDINIDLTETTTDYKMVPGNTIAKDPTVTVEAASEASWLFVKITESANFDDFMTYAIADGWTALSGVDGVYYRQVPATTADTTFAVLKDDTVSVKDTVTKEQLSVLEADTYPTLTFQAYAVQSDNVATAADAWAKL</sequence>
<dbReference type="Proteomes" id="UP001489509">
    <property type="component" value="Unassembled WGS sequence"/>
</dbReference>
<dbReference type="RefSeq" id="WP_349218240.1">
    <property type="nucleotide sequence ID" value="NZ_JBBMFD010000004.1"/>
</dbReference>